<gene>
    <name evidence="2" type="ORF">DBV05_g5517</name>
</gene>
<dbReference type="AlphaFoldDB" id="A0A5N5DFU6"/>
<organism evidence="2 3">
    <name type="scientific">Lasiodiplodia theobromae</name>
    <dbReference type="NCBI Taxonomy" id="45133"/>
    <lineage>
        <taxon>Eukaryota</taxon>
        <taxon>Fungi</taxon>
        <taxon>Dikarya</taxon>
        <taxon>Ascomycota</taxon>
        <taxon>Pezizomycotina</taxon>
        <taxon>Dothideomycetes</taxon>
        <taxon>Dothideomycetes incertae sedis</taxon>
        <taxon>Botryosphaeriales</taxon>
        <taxon>Botryosphaeriaceae</taxon>
        <taxon>Lasiodiplodia</taxon>
    </lineage>
</organism>
<dbReference type="OrthoDB" id="10252009at2759"/>
<feature type="transmembrane region" description="Helical" evidence="1">
    <location>
        <begin position="178"/>
        <end position="204"/>
    </location>
</feature>
<name>A0A5N5DFU6_9PEZI</name>
<keyword evidence="1" id="KW-0472">Membrane</keyword>
<accession>A0A5N5DFU6</accession>
<comment type="caution">
    <text evidence="2">The sequence shown here is derived from an EMBL/GenBank/DDBJ whole genome shotgun (WGS) entry which is preliminary data.</text>
</comment>
<feature type="transmembrane region" description="Helical" evidence="1">
    <location>
        <begin position="47"/>
        <end position="67"/>
    </location>
</feature>
<reference evidence="2 3" key="1">
    <citation type="journal article" date="2019" name="Sci. Rep.">
        <title>A multi-omics analysis of the grapevine pathogen Lasiodiplodia theobromae reveals that temperature affects the expression of virulence- and pathogenicity-related genes.</title>
        <authorList>
            <person name="Felix C."/>
            <person name="Meneses R."/>
            <person name="Goncalves M.F.M."/>
            <person name="Tilleman L."/>
            <person name="Duarte A.S."/>
            <person name="Jorrin-Novo J.V."/>
            <person name="Van de Peer Y."/>
            <person name="Deforce D."/>
            <person name="Van Nieuwerburgh F."/>
            <person name="Esteves A.C."/>
            <person name="Alves A."/>
        </authorList>
    </citation>
    <scope>NUCLEOTIDE SEQUENCE [LARGE SCALE GENOMIC DNA]</scope>
    <source>
        <strain evidence="2 3">LA-SOL3</strain>
    </source>
</reference>
<dbReference type="PANTHER" id="PTHR34391">
    <property type="entry name" value="UPF0658 GOLGI APPARATUS MEMBRANE PROTEIN C1952.10C-RELATED"/>
    <property type="match status" value="1"/>
</dbReference>
<dbReference type="InterPro" id="IPR040410">
    <property type="entry name" value="UPF0658_Golgi"/>
</dbReference>
<feature type="transmembrane region" description="Helical" evidence="1">
    <location>
        <begin position="279"/>
        <end position="302"/>
    </location>
</feature>
<keyword evidence="3" id="KW-1185">Reference proteome</keyword>
<feature type="transmembrane region" description="Helical" evidence="1">
    <location>
        <begin position="216"/>
        <end position="234"/>
    </location>
</feature>
<dbReference type="Proteomes" id="UP000325902">
    <property type="component" value="Unassembled WGS sequence"/>
</dbReference>
<dbReference type="EMBL" id="VCHE01000029">
    <property type="protein sequence ID" value="KAB2575824.1"/>
    <property type="molecule type" value="Genomic_DNA"/>
</dbReference>
<feature type="transmembrane region" description="Helical" evidence="1">
    <location>
        <begin position="12"/>
        <end position="35"/>
    </location>
</feature>
<keyword evidence="1" id="KW-0812">Transmembrane</keyword>
<feature type="transmembrane region" description="Helical" evidence="1">
    <location>
        <begin position="241"/>
        <end position="259"/>
    </location>
</feature>
<dbReference type="PANTHER" id="PTHR34391:SF1">
    <property type="entry name" value="UPF0658 GOLGI APPARATUS MEMBRANE PROTEIN C1952.10C-RELATED"/>
    <property type="match status" value="1"/>
</dbReference>
<proteinExistence type="predicted"/>
<protein>
    <submittedName>
        <fullName evidence="2">Uncharacterized protein</fullName>
    </submittedName>
</protein>
<evidence type="ECO:0000313" key="2">
    <source>
        <dbReference type="EMBL" id="KAB2575824.1"/>
    </source>
</evidence>
<sequence length="352" mass="40069">MLRPRTKLEWAYFGVTTSQAIVVTALQLTILFNYLDWTHPWAYQVPISYTYPISIAVFVGGCVYQAILTLDAFRIKNNIQLFAQCVCNISLAISSTMQYSQLMHAAERVGNGRASYPDEPFTKDRPFWTQTNPLLIICIIVSIACTIAMVFLAYKLHQEFAWALYKDISADLNIRSRYFAYQVYLVLIKLSFFFMFCFIIIYAFVNVHYEQPEFSLTIAVIPISLIQVGLAVYYTRMEAKIGMCVTIVIYFCAIAYLISRMIVLCGTGRRSASVLKDEQLLFLGVAIVFLFAAAGAAVQCMFNFNKGLKPILLGQTQRKAPAPVTDEESEYYFQRLNYAPSTVDLNRRFALD</sequence>
<evidence type="ECO:0000313" key="3">
    <source>
        <dbReference type="Proteomes" id="UP000325902"/>
    </source>
</evidence>
<dbReference type="GO" id="GO:0005794">
    <property type="term" value="C:Golgi apparatus"/>
    <property type="evidence" value="ECO:0007669"/>
    <property type="project" value="TreeGrafter"/>
</dbReference>
<keyword evidence="1" id="KW-1133">Transmembrane helix</keyword>
<evidence type="ECO:0000256" key="1">
    <source>
        <dbReference type="SAM" id="Phobius"/>
    </source>
</evidence>
<feature type="transmembrane region" description="Helical" evidence="1">
    <location>
        <begin position="134"/>
        <end position="157"/>
    </location>
</feature>